<feature type="domain" description="MAM" evidence="2">
    <location>
        <begin position="617"/>
        <end position="786"/>
    </location>
</feature>
<feature type="domain" description="MAM" evidence="2">
    <location>
        <begin position="141"/>
        <end position="296"/>
    </location>
</feature>
<dbReference type="Gene3D" id="2.60.120.200">
    <property type="match status" value="10"/>
</dbReference>
<dbReference type="PROSITE" id="PS50060">
    <property type="entry name" value="MAM_2"/>
    <property type="match status" value="11"/>
</dbReference>
<dbReference type="SUPFAM" id="SSF49899">
    <property type="entry name" value="Concanavalin A-like lectins/glucanases"/>
    <property type="match status" value="10"/>
</dbReference>
<feature type="domain" description="MAM" evidence="2">
    <location>
        <begin position="1493"/>
        <end position="1536"/>
    </location>
</feature>
<evidence type="ECO:0000313" key="3">
    <source>
        <dbReference type="EMBL" id="KAG7165102.1"/>
    </source>
</evidence>
<feature type="domain" description="MAM" evidence="2">
    <location>
        <begin position="1261"/>
        <end position="1330"/>
    </location>
</feature>
<dbReference type="Proteomes" id="UP000747542">
    <property type="component" value="Unassembled WGS sequence"/>
</dbReference>
<organism evidence="3 4">
    <name type="scientific">Homarus americanus</name>
    <name type="common">American lobster</name>
    <dbReference type="NCBI Taxonomy" id="6706"/>
    <lineage>
        <taxon>Eukaryota</taxon>
        <taxon>Metazoa</taxon>
        <taxon>Ecdysozoa</taxon>
        <taxon>Arthropoda</taxon>
        <taxon>Crustacea</taxon>
        <taxon>Multicrustacea</taxon>
        <taxon>Malacostraca</taxon>
        <taxon>Eumalacostraca</taxon>
        <taxon>Eucarida</taxon>
        <taxon>Decapoda</taxon>
        <taxon>Pleocyemata</taxon>
        <taxon>Astacidea</taxon>
        <taxon>Nephropoidea</taxon>
        <taxon>Nephropidae</taxon>
        <taxon>Homarus</taxon>
    </lineage>
</organism>
<evidence type="ECO:0000256" key="1">
    <source>
        <dbReference type="SAM" id="MobiDB-lite"/>
    </source>
</evidence>
<feature type="domain" description="MAM" evidence="2">
    <location>
        <begin position="972"/>
        <end position="1049"/>
    </location>
</feature>
<dbReference type="CDD" id="cd06263">
    <property type="entry name" value="MAM"/>
    <property type="match status" value="5"/>
</dbReference>
<reference evidence="3" key="1">
    <citation type="journal article" date="2021" name="Sci. Adv.">
        <title>The American lobster genome reveals insights on longevity, neural, and immune adaptations.</title>
        <authorList>
            <person name="Polinski J.M."/>
            <person name="Zimin A.V."/>
            <person name="Clark K.F."/>
            <person name="Kohn A.B."/>
            <person name="Sadowski N."/>
            <person name="Timp W."/>
            <person name="Ptitsyn A."/>
            <person name="Khanna P."/>
            <person name="Romanova D.Y."/>
            <person name="Williams P."/>
            <person name="Greenwood S.J."/>
            <person name="Moroz L.L."/>
            <person name="Walt D.R."/>
            <person name="Bodnar A.G."/>
        </authorList>
    </citation>
    <scope>NUCLEOTIDE SEQUENCE</scope>
    <source>
        <strain evidence="3">GMGI-L3</strain>
    </source>
</reference>
<accession>A0A8J5JWE9</accession>
<dbReference type="SMART" id="SM00137">
    <property type="entry name" value="MAM"/>
    <property type="match status" value="6"/>
</dbReference>
<proteinExistence type="predicted"/>
<feature type="compositionally biased region" description="Polar residues" evidence="1">
    <location>
        <begin position="490"/>
        <end position="504"/>
    </location>
</feature>
<dbReference type="Pfam" id="PF00629">
    <property type="entry name" value="MAM"/>
    <property type="match status" value="10"/>
</dbReference>
<dbReference type="PANTHER" id="PTHR23282:SF101">
    <property type="entry name" value="MAM DOMAIN-CONTAINING PROTEIN"/>
    <property type="match status" value="1"/>
</dbReference>
<evidence type="ECO:0000313" key="4">
    <source>
        <dbReference type="Proteomes" id="UP000747542"/>
    </source>
</evidence>
<sequence length="1625" mass="178836">MNMDSKGIHWNYNSEKHQMELEANGTDPLQYYVGQMRSPTFTTDSNSNTCLTLTWFFDTENEAHLTVIIQSADGLDIDFLMNVNDGSDGQWKTTNMDITKEGTFRIAIEGTVLSGWKGVMAFNNVLLVNKPCSEDVKTGSLWCDFESPEECGFHTSLPGDSTVWTWGSSDIPLDHTLDSPMGHTMYVDTDRKGSLAHLVTPSISPVDETFCLTFWFYMLGADVGRLTVYSMQNNNPGLPLLVNHQSYQKEWRGASVTGVVDISANFTVLFEAFTGEDNWGSLAIDDVKVTPGFCPNPSTCTFDDGLCLWTQSHTDDLDWEVVNSVGDLHDHTNKSGKFVTLRTGDPATIRNTAALESEPVELLEISCFTFWYNMWGENIGYLQIENSDPTFNEMILWQLTGPQTNASEWKYGSAPVSPAGTFNIISIVGEVNSIYETGNGTIAVDGVELKQGVNCDFEPPDAEVGTPAPMTTTPMPTPSPGYEGIGPVSDHTTGSGHYASSSRSPDLNYKTTVTSVLRSPKIMKTELSCFVFWYFLWGDNSKLILKVNNKNHWSRQGSQGNKWVPAKVNPKFKNNHGNLTLRAVLKQDHEYAYVALDDMFYYNVTCNKVDVGTNTGHQCDFEDEGLCGWIQVVEEDNADWDWVNGSQGVEGSDHSYGTASGHYLQLSSIKQGSGAHKMALLQLPLLKDMAVGDYCIQFYYARFGGVHTGNISVIVEFAGDITTIVEVNDRDGAKNWTLLQQTYTNLAADATFALVIRGDVGAASPNNGESVLAIDDYSFTNTGCPEPGSCTFEDAHLCMWHVEMSEDVSWQLTDGRESHSRGPHFDHTTNTSAGGYLILEDFDVHSGVVTDLVSSHIPNDVEGFCFSFFYSLSGDDGARLNVSSRTDDGTNTLWSLTGDQGPDWYYGQVGIAGSSSKGDFEIVIEGVTGSLAEGWIALDDLFTVMGECTILPPIATPTPIPVTTPLPPGDIFNCDFEMDICSMIQASSDDFDWVYHHSEDEFELPPGGYLLLDSNGHDPGNRAVITTPELTHKGLQCISFQFRFIGSEPGVLMLYFSVRETRSELEWEVQVHGEDSIILVDNIKVLSGGCPVQSNTCDFEYESDDDIYCGGYQSGKPTDFQFYRTYAAESAHKYGDEDHTYESAYGYYIVADFTKASEGGELATMDGPVVTESFECLTFWYQYSTPDTTLFRAICNGTEDEIFSVEVGTGSEWQLGAGFVPYYEGSVHVVFQSYFGGTPEGYVAIDDIKLHDTHYHCPVAGDCDFEEDTCGWTNTGDLEWVFSTLEDGEVGPLTFTNLMFVTPTDDLVGKTATLSSPVLPLVINCVQFWYKEVLDAPASLVAFLTRKSKMFGELSEIEFMAKRLEGSWSLGHNDGLTYLDDIDIDVFQTCTYVPPDAVPTTIPPTMSTAQPTVPPSIASCDFSDKTFCNWENIPGSVTWSIQNSSSNTHHVGPLMDHTTGDGYFMSLTPTSSKSKGVATVFSPELTPTETAGWLESYIGINTSRTFHIEFQGSQGDNPLANIAVDDILLIPAVCPENSGVLGNNTMSCTFEQGGTCGMYDDSLNGWALVVAATIPDHTTFTKQVAVEKTYGTVVSDKVILVKMGQPHWRAAQIPIYRFFGDKLMV</sequence>
<comment type="caution">
    <text evidence="3">The sequence shown here is derived from an EMBL/GenBank/DDBJ whole genome shotgun (WGS) entry which is preliminary data.</text>
</comment>
<feature type="domain" description="MAM" evidence="2">
    <location>
        <begin position="9"/>
        <end position="134"/>
    </location>
</feature>
<feature type="region of interest" description="Disordered" evidence="1">
    <location>
        <begin position="459"/>
        <end position="504"/>
    </location>
</feature>
<feature type="domain" description="MAM" evidence="2">
    <location>
        <begin position="298"/>
        <end position="457"/>
    </location>
</feature>
<gene>
    <name evidence="3" type="primary">Mlrp2-L3</name>
    <name evidence="3" type="ORF">Hamer_G004881</name>
</gene>
<evidence type="ECO:0000259" key="2">
    <source>
        <dbReference type="PROSITE" id="PS50060"/>
    </source>
</evidence>
<dbReference type="PANTHER" id="PTHR23282">
    <property type="entry name" value="APICAL ENDOSOMAL GLYCOPROTEIN PRECURSOR"/>
    <property type="match status" value="1"/>
</dbReference>
<dbReference type="GO" id="GO:0016020">
    <property type="term" value="C:membrane"/>
    <property type="evidence" value="ECO:0007669"/>
    <property type="project" value="InterPro"/>
</dbReference>
<dbReference type="InterPro" id="IPR000998">
    <property type="entry name" value="MAM_dom"/>
</dbReference>
<feature type="domain" description="MAM" evidence="2">
    <location>
        <begin position="1095"/>
        <end position="1259"/>
    </location>
</feature>
<feature type="domain" description="MAM" evidence="2">
    <location>
        <begin position="788"/>
        <end position="950"/>
    </location>
</feature>
<feature type="domain" description="MAM" evidence="2">
    <location>
        <begin position="1418"/>
        <end position="1491"/>
    </location>
</feature>
<dbReference type="InterPro" id="IPR051560">
    <property type="entry name" value="MAM_domain-containing"/>
</dbReference>
<feature type="domain" description="MAM" evidence="2">
    <location>
        <begin position="453"/>
        <end position="608"/>
    </location>
</feature>
<keyword evidence="4" id="KW-1185">Reference proteome</keyword>
<protein>
    <submittedName>
        <fullName evidence="3">MAM and LDL-receptor class A domain-containing protein 2-like 3</fullName>
    </submittedName>
</protein>
<dbReference type="InterPro" id="IPR013320">
    <property type="entry name" value="ConA-like_dom_sf"/>
</dbReference>
<dbReference type="EMBL" id="JAHLQT010024847">
    <property type="protein sequence ID" value="KAG7165102.1"/>
    <property type="molecule type" value="Genomic_DNA"/>
</dbReference>
<name>A0A8J5JWE9_HOMAM</name>